<evidence type="ECO:0000256" key="1">
    <source>
        <dbReference type="SAM" id="Phobius"/>
    </source>
</evidence>
<accession>A0A2D4J962</accession>
<protein>
    <submittedName>
        <fullName evidence="2">Uncharacterized protein</fullName>
    </submittedName>
</protein>
<dbReference type="AlphaFoldDB" id="A0A2D4J962"/>
<sequence length="100" mass="11610">MESISNKQLGGLHFSSTSSRQQRLWELMVRTTVLIFLKNTSCLSIARNQLFASTLLTYYILLYIIYHNIKARPITVNYFQVIYIIHGKKEEGPFGQKPVQ</sequence>
<evidence type="ECO:0000313" key="2">
    <source>
        <dbReference type="EMBL" id="LAA92923.1"/>
    </source>
</evidence>
<keyword evidence="1" id="KW-0812">Transmembrane</keyword>
<proteinExistence type="predicted"/>
<dbReference type="EMBL" id="IACK01159803">
    <property type="protein sequence ID" value="LAA92923.1"/>
    <property type="molecule type" value="Transcribed_RNA"/>
</dbReference>
<reference evidence="2" key="2">
    <citation type="submission" date="2017-11" db="EMBL/GenBank/DDBJ databases">
        <title>Coralsnake Venomics: Analyses of Venom Gland Transcriptomes and Proteomes of Six Brazilian Taxa.</title>
        <authorList>
            <person name="Aird S.D."/>
            <person name="Jorge da Silva N."/>
            <person name="Qiu L."/>
            <person name="Villar-Briones A."/>
            <person name="Aparecida-Saddi V."/>
            <person name="Campos-Telles M.P."/>
            <person name="Grau M."/>
            <person name="Mikheyev A.S."/>
        </authorList>
    </citation>
    <scope>NUCLEOTIDE SEQUENCE</scope>
    <source>
        <tissue evidence="2">Venom_gland</tissue>
    </source>
</reference>
<name>A0A2D4J962_MICLE</name>
<organism evidence="2">
    <name type="scientific">Micrurus lemniscatus lemniscatus</name>
    <dbReference type="NCBI Taxonomy" id="129467"/>
    <lineage>
        <taxon>Eukaryota</taxon>
        <taxon>Metazoa</taxon>
        <taxon>Chordata</taxon>
        <taxon>Craniata</taxon>
        <taxon>Vertebrata</taxon>
        <taxon>Euteleostomi</taxon>
        <taxon>Lepidosauria</taxon>
        <taxon>Squamata</taxon>
        <taxon>Bifurcata</taxon>
        <taxon>Unidentata</taxon>
        <taxon>Episquamata</taxon>
        <taxon>Toxicofera</taxon>
        <taxon>Serpentes</taxon>
        <taxon>Colubroidea</taxon>
        <taxon>Elapidae</taxon>
        <taxon>Elapinae</taxon>
        <taxon>Micrurus</taxon>
    </lineage>
</organism>
<keyword evidence="1" id="KW-1133">Transmembrane helix</keyword>
<reference evidence="2" key="1">
    <citation type="submission" date="2017-07" db="EMBL/GenBank/DDBJ databases">
        <authorList>
            <person name="Mikheyev A."/>
            <person name="Grau M."/>
        </authorList>
    </citation>
    <scope>NUCLEOTIDE SEQUENCE</scope>
    <source>
        <tissue evidence="2">Venom_gland</tissue>
    </source>
</reference>
<keyword evidence="1" id="KW-0472">Membrane</keyword>
<feature type="transmembrane region" description="Helical" evidence="1">
    <location>
        <begin position="49"/>
        <end position="66"/>
    </location>
</feature>